<sequence length="98" mass="11200">MLNPIAVKSSSCDESWKLGEENVGSFIVFVIYPRSKLTRSVSKLDDQVTELDSTKVFNKSYSTENGLTLKLSLTKFEHESIRNLMKSQIFLERISVEH</sequence>
<protein>
    <submittedName>
        <fullName evidence="1">Uncharacterized protein</fullName>
    </submittedName>
</protein>
<accession>A0A4Y2K399</accession>
<proteinExistence type="predicted"/>
<keyword evidence="2" id="KW-1185">Reference proteome</keyword>
<evidence type="ECO:0000313" key="2">
    <source>
        <dbReference type="Proteomes" id="UP000499080"/>
    </source>
</evidence>
<dbReference type="EMBL" id="BGPR01004184">
    <property type="protein sequence ID" value="GBM96860.1"/>
    <property type="molecule type" value="Genomic_DNA"/>
</dbReference>
<evidence type="ECO:0000313" key="1">
    <source>
        <dbReference type="EMBL" id="GBM96860.1"/>
    </source>
</evidence>
<dbReference type="AlphaFoldDB" id="A0A4Y2K399"/>
<dbReference type="Proteomes" id="UP000499080">
    <property type="component" value="Unassembled WGS sequence"/>
</dbReference>
<organism evidence="1 2">
    <name type="scientific">Araneus ventricosus</name>
    <name type="common">Orbweaver spider</name>
    <name type="synonym">Epeira ventricosa</name>
    <dbReference type="NCBI Taxonomy" id="182803"/>
    <lineage>
        <taxon>Eukaryota</taxon>
        <taxon>Metazoa</taxon>
        <taxon>Ecdysozoa</taxon>
        <taxon>Arthropoda</taxon>
        <taxon>Chelicerata</taxon>
        <taxon>Arachnida</taxon>
        <taxon>Araneae</taxon>
        <taxon>Araneomorphae</taxon>
        <taxon>Entelegynae</taxon>
        <taxon>Araneoidea</taxon>
        <taxon>Araneidae</taxon>
        <taxon>Araneus</taxon>
    </lineage>
</organism>
<gene>
    <name evidence="1" type="ORF">AVEN_126651_1</name>
</gene>
<name>A0A4Y2K399_ARAVE</name>
<reference evidence="1 2" key="1">
    <citation type="journal article" date="2019" name="Sci. Rep.">
        <title>Orb-weaving spider Araneus ventricosus genome elucidates the spidroin gene catalogue.</title>
        <authorList>
            <person name="Kono N."/>
            <person name="Nakamura H."/>
            <person name="Ohtoshi R."/>
            <person name="Moran D.A.P."/>
            <person name="Shinohara A."/>
            <person name="Yoshida Y."/>
            <person name="Fujiwara M."/>
            <person name="Mori M."/>
            <person name="Tomita M."/>
            <person name="Arakawa K."/>
        </authorList>
    </citation>
    <scope>NUCLEOTIDE SEQUENCE [LARGE SCALE GENOMIC DNA]</scope>
</reference>
<comment type="caution">
    <text evidence="1">The sequence shown here is derived from an EMBL/GenBank/DDBJ whole genome shotgun (WGS) entry which is preliminary data.</text>
</comment>